<keyword evidence="4" id="KW-0433">Leucine-rich repeat</keyword>
<evidence type="ECO:0000256" key="3">
    <source>
        <dbReference type="ARBA" id="ARBA00022475"/>
    </source>
</evidence>
<reference evidence="14 15" key="1">
    <citation type="submission" date="2020-10" db="EMBL/GenBank/DDBJ databases">
        <title>The Coptis chinensis genome and diversification of protoberbering-type alkaloids.</title>
        <authorList>
            <person name="Wang B."/>
            <person name="Shu S."/>
            <person name="Song C."/>
            <person name="Liu Y."/>
        </authorList>
    </citation>
    <scope>NUCLEOTIDE SEQUENCE [LARGE SCALE GENOMIC DNA]</scope>
    <source>
        <strain evidence="14">HL-2020</strain>
        <tissue evidence="14">Leaf</tissue>
    </source>
</reference>
<comment type="caution">
    <text evidence="14">The sequence shown here is derived from an EMBL/GenBank/DDBJ whole genome shotgun (WGS) entry which is preliminary data.</text>
</comment>
<dbReference type="PANTHER" id="PTHR48063">
    <property type="entry name" value="LRR RECEPTOR-LIKE KINASE"/>
    <property type="match status" value="1"/>
</dbReference>
<evidence type="ECO:0000256" key="10">
    <source>
        <dbReference type="ARBA" id="ARBA00023180"/>
    </source>
</evidence>
<dbReference type="EMBL" id="JADFTS010000009">
    <property type="protein sequence ID" value="KAF9590662.1"/>
    <property type="molecule type" value="Genomic_DNA"/>
</dbReference>
<keyword evidence="15" id="KW-1185">Reference proteome</keyword>
<evidence type="ECO:0000256" key="9">
    <source>
        <dbReference type="ARBA" id="ARBA00023136"/>
    </source>
</evidence>
<dbReference type="Pfam" id="PF13855">
    <property type="entry name" value="LRR_8"/>
    <property type="match status" value="3"/>
</dbReference>
<evidence type="ECO:0000256" key="2">
    <source>
        <dbReference type="ARBA" id="ARBA00009592"/>
    </source>
</evidence>
<dbReference type="InterPro" id="IPR001611">
    <property type="entry name" value="Leu-rich_rpt"/>
</dbReference>
<evidence type="ECO:0000256" key="6">
    <source>
        <dbReference type="ARBA" id="ARBA00022729"/>
    </source>
</evidence>
<dbReference type="AlphaFoldDB" id="A0A835LFK7"/>
<evidence type="ECO:0000313" key="14">
    <source>
        <dbReference type="EMBL" id="KAF9590662.1"/>
    </source>
</evidence>
<dbReference type="SMART" id="SM00369">
    <property type="entry name" value="LRR_TYP"/>
    <property type="match status" value="8"/>
</dbReference>
<keyword evidence="5 11" id="KW-0812">Transmembrane</keyword>
<gene>
    <name evidence="14" type="ORF">IFM89_036154</name>
</gene>
<accession>A0A835LFK7</accession>
<feature type="chain" id="PRO_5032644538" description="Leucine-rich repeat-containing N-terminal plant-type domain-containing protein" evidence="12">
    <location>
        <begin position="22"/>
        <end position="883"/>
    </location>
</feature>
<dbReference type="PANTHER" id="PTHR48063:SF112">
    <property type="entry name" value="RECEPTOR LIKE PROTEIN 30-LIKE"/>
    <property type="match status" value="1"/>
</dbReference>
<feature type="domain" description="Leucine-rich repeat-containing N-terminal plant-type" evidence="13">
    <location>
        <begin position="28"/>
        <end position="66"/>
    </location>
</feature>
<protein>
    <recommendedName>
        <fullName evidence="13">Leucine-rich repeat-containing N-terminal plant-type domain-containing protein</fullName>
    </recommendedName>
</protein>
<dbReference type="Pfam" id="PF00560">
    <property type="entry name" value="LRR_1"/>
    <property type="match status" value="8"/>
</dbReference>
<dbReference type="Pfam" id="PF08263">
    <property type="entry name" value="LRRNT_2"/>
    <property type="match status" value="1"/>
</dbReference>
<dbReference type="FunFam" id="3.80.10.10:FF:000095">
    <property type="entry name" value="LRR receptor-like serine/threonine-protein kinase GSO1"/>
    <property type="match status" value="2"/>
</dbReference>
<dbReference type="PROSITE" id="PS51450">
    <property type="entry name" value="LRR"/>
    <property type="match status" value="3"/>
</dbReference>
<comment type="subcellular location">
    <subcellularLocation>
        <location evidence="1">Cell membrane</location>
        <topology evidence="1">Single-pass type I membrane protein</topology>
    </subcellularLocation>
</comment>
<keyword evidence="3" id="KW-1003">Cell membrane</keyword>
<proteinExistence type="inferred from homology"/>
<evidence type="ECO:0000259" key="13">
    <source>
        <dbReference type="Pfam" id="PF08263"/>
    </source>
</evidence>
<keyword evidence="7" id="KW-0677">Repeat</keyword>
<feature type="transmembrane region" description="Helical" evidence="11">
    <location>
        <begin position="820"/>
        <end position="842"/>
    </location>
</feature>
<dbReference type="PRINTS" id="PR00019">
    <property type="entry name" value="LEURICHRPT"/>
</dbReference>
<keyword evidence="10" id="KW-0325">Glycoprotein</keyword>
<evidence type="ECO:0000256" key="8">
    <source>
        <dbReference type="ARBA" id="ARBA00022989"/>
    </source>
</evidence>
<dbReference type="SUPFAM" id="SSF52047">
    <property type="entry name" value="RNI-like"/>
    <property type="match status" value="1"/>
</dbReference>
<keyword evidence="9 11" id="KW-0472">Membrane</keyword>
<sequence length="883" mass="98639">MVLQNTIIFVLMVLFSWNIYGLSLHCHENERQALLDFKKGVIADPFNRLSSWVGQDCCKWQGVGCNNKTGNVVKLDLRNPFPSSDYLEVIEVNSSLLELEHLNYLDLSQNNFTGIKIPKFFGSFQKLKYLNLSYAMFGGIVPHDLENLSMLQHLDLSGLNLYSMSSGSLPSSFPFLSSLVLSSCGLDEFPSFLSHANLSLSLVNLDLSRNNLKGSIPQALLNMTSLEHLDLSDNNLKGSIPHAILNMTSLEYLNLSFNELSSDVPIINELKKLYHLETLDLFSNSFQGKVGDFENSLFPSIGYSLKTLKLGDNNFSGHLPNWLYPLKNLEILDLSANHFDGPIPESVGALLRLKELDLSDNLLTGVVSEVHLAKLSKLKFLSLSNNFLSLKIRSNWIPPFQLDFIYMSHCEVGPQFPEWLRTQTTLMVLHMHNSDISDSLSNCYGNLSSLETLDLSYNQIYGKVPPLPRHITILDLSNNKISGPIPKNIGHMIPFVEFLNLSNNSLNGTIPGSLCKMQNLVVLDLAFNTLSGTIPSSIGQLQKKLGTLHLNNNKFHGEFPSALRNHTRLGILDLGENALSGEIPWWIGKDLVALQILSLRSNRFNGTIPPKVCDMANLHILDVSRNNLSGTIPTCFRNLSGMLLLNGSISFGQYTQEIMQVIKGIYLEYHITSEVELPFNLDLSSNNFVGQIPEELTLLTGLTGLNLSRNHLTGKMPENIGQMKRLESLDFSSNHLSGSIPPSISAISTLETLNLSFNNLSGPIPTGSQLQTFENSSYIGNSELCGFPLQRKCFHDEQSHAPSHNDRKGQPEGDHLKINWFYIGIVSGFAVGNWGVCAVLLFKKTWRCAYFRFCDDIYDWLFVFVAVRAVRLKIKLKCSEVQD</sequence>
<dbReference type="InterPro" id="IPR013210">
    <property type="entry name" value="LRR_N_plant-typ"/>
</dbReference>
<dbReference type="InterPro" id="IPR032675">
    <property type="entry name" value="LRR_dom_sf"/>
</dbReference>
<dbReference type="Gene3D" id="3.80.10.10">
    <property type="entry name" value="Ribonuclease Inhibitor"/>
    <property type="match status" value="5"/>
</dbReference>
<dbReference type="OrthoDB" id="1600340at2759"/>
<organism evidence="14 15">
    <name type="scientific">Coptis chinensis</name>
    <dbReference type="NCBI Taxonomy" id="261450"/>
    <lineage>
        <taxon>Eukaryota</taxon>
        <taxon>Viridiplantae</taxon>
        <taxon>Streptophyta</taxon>
        <taxon>Embryophyta</taxon>
        <taxon>Tracheophyta</taxon>
        <taxon>Spermatophyta</taxon>
        <taxon>Magnoliopsida</taxon>
        <taxon>Ranunculales</taxon>
        <taxon>Ranunculaceae</taxon>
        <taxon>Coptidoideae</taxon>
        <taxon>Coptis</taxon>
    </lineage>
</organism>
<feature type="signal peptide" evidence="12">
    <location>
        <begin position="1"/>
        <end position="21"/>
    </location>
</feature>
<dbReference type="Proteomes" id="UP000631114">
    <property type="component" value="Unassembled WGS sequence"/>
</dbReference>
<comment type="similarity">
    <text evidence="2">Belongs to the RLP family.</text>
</comment>
<evidence type="ECO:0000256" key="5">
    <source>
        <dbReference type="ARBA" id="ARBA00022692"/>
    </source>
</evidence>
<evidence type="ECO:0000256" key="11">
    <source>
        <dbReference type="SAM" id="Phobius"/>
    </source>
</evidence>
<evidence type="ECO:0000313" key="15">
    <source>
        <dbReference type="Proteomes" id="UP000631114"/>
    </source>
</evidence>
<dbReference type="SMART" id="SM00365">
    <property type="entry name" value="LRR_SD22"/>
    <property type="match status" value="6"/>
</dbReference>
<dbReference type="GO" id="GO:0005886">
    <property type="term" value="C:plasma membrane"/>
    <property type="evidence" value="ECO:0007669"/>
    <property type="project" value="UniProtKB-SubCell"/>
</dbReference>
<dbReference type="SUPFAM" id="SSF52058">
    <property type="entry name" value="L domain-like"/>
    <property type="match status" value="2"/>
</dbReference>
<evidence type="ECO:0000256" key="4">
    <source>
        <dbReference type="ARBA" id="ARBA00022614"/>
    </source>
</evidence>
<keyword evidence="6 12" id="KW-0732">Signal</keyword>
<evidence type="ECO:0000256" key="7">
    <source>
        <dbReference type="ARBA" id="ARBA00022737"/>
    </source>
</evidence>
<evidence type="ECO:0000256" key="12">
    <source>
        <dbReference type="SAM" id="SignalP"/>
    </source>
</evidence>
<evidence type="ECO:0000256" key="1">
    <source>
        <dbReference type="ARBA" id="ARBA00004251"/>
    </source>
</evidence>
<dbReference type="InterPro" id="IPR003591">
    <property type="entry name" value="Leu-rich_rpt_typical-subtyp"/>
</dbReference>
<dbReference type="InterPro" id="IPR046956">
    <property type="entry name" value="RLP23-like"/>
</dbReference>
<keyword evidence="8 11" id="KW-1133">Transmembrane helix</keyword>
<name>A0A835LFK7_9MAGN</name>
<dbReference type="FunFam" id="3.80.10.10:FF:000111">
    <property type="entry name" value="LRR receptor-like serine/threonine-protein kinase ERECTA"/>
    <property type="match status" value="1"/>
</dbReference>